<gene>
    <name evidence="1" type="ORF">C7B43_09625</name>
</gene>
<organism evidence="1 2">
    <name type="scientific">Sulfobacillus benefaciens</name>
    <dbReference type="NCBI Taxonomy" id="453960"/>
    <lineage>
        <taxon>Bacteria</taxon>
        <taxon>Bacillati</taxon>
        <taxon>Bacillota</taxon>
        <taxon>Clostridia</taxon>
        <taxon>Eubacteriales</taxon>
        <taxon>Clostridiales Family XVII. Incertae Sedis</taxon>
        <taxon>Sulfobacillus</taxon>
    </lineage>
</organism>
<name>A0A2T2X2D0_9FIRM</name>
<protein>
    <submittedName>
        <fullName evidence="1">Addiction module antitoxin RelB</fullName>
    </submittedName>
</protein>
<proteinExistence type="predicted"/>
<comment type="caution">
    <text evidence="1">The sequence shown here is derived from an EMBL/GenBank/DDBJ whole genome shotgun (WGS) entry which is preliminary data.</text>
</comment>
<dbReference type="EMBL" id="PXYT01000019">
    <property type="protein sequence ID" value="PSR28663.1"/>
    <property type="molecule type" value="Genomic_DNA"/>
</dbReference>
<dbReference type="InterPro" id="IPR013406">
    <property type="entry name" value="CHP02574_addiction_mod"/>
</dbReference>
<reference evidence="1 2" key="1">
    <citation type="journal article" date="2014" name="BMC Genomics">
        <title>Comparison of environmental and isolate Sulfobacillus genomes reveals diverse carbon, sulfur, nitrogen, and hydrogen metabolisms.</title>
        <authorList>
            <person name="Justice N.B."/>
            <person name="Norman A."/>
            <person name="Brown C.T."/>
            <person name="Singh A."/>
            <person name="Thomas B.C."/>
            <person name="Banfield J.F."/>
        </authorList>
    </citation>
    <scope>NUCLEOTIDE SEQUENCE [LARGE SCALE GENOMIC DNA]</scope>
    <source>
        <strain evidence="1">AMDSBA1</strain>
    </source>
</reference>
<evidence type="ECO:0000313" key="1">
    <source>
        <dbReference type="EMBL" id="PSR28663.1"/>
    </source>
</evidence>
<evidence type="ECO:0000313" key="2">
    <source>
        <dbReference type="Proteomes" id="UP000242699"/>
    </source>
</evidence>
<sequence>MTYEELEVELRKLGPRERARSAAALHSSLEELSDEESARLWAEEAERRHDDLLANKTLGRSATDVFREIRERLGG</sequence>
<accession>A0A2T2X2D0</accession>
<dbReference type="AlphaFoldDB" id="A0A2T2X2D0"/>
<dbReference type="Pfam" id="PF09720">
    <property type="entry name" value="Unstab_antitox"/>
    <property type="match status" value="1"/>
</dbReference>
<dbReference type="Proteomes" id="UP000242699">
    <property type="component" value="Unassembled WGS sequence"/>
</dbReference>